<name>A0AA38I4E6_9CUCU</name>
<organism evidence="4 5">
    <name type="scientific">Zophobas morio</name>
    <dbReference type="NCBI Taxonomy" id="2755281"/>
    <lineage>
        <taxon>Eukaryota</taxon>
        <taxon>Metazoa</taxon>
        <taxon>Ecdysozoa</taxon>
        <taxon>Arthropoda</taxon>
        <taxon>Hexapoda</taxon>
        <taxon>Insecta</taxon>
        <taxon>Pterygota</taxon>
        <taxon>Neoptera</taxon>
        <taxon>Endopterygota</taxon>
        <taxon>Coleoptera</taxon>
        <taxon>Polyphaga</taxon>
        <taxon>Cucujiformia</taxon>
        <taxon>Tenebrionidae</taxon>
        <taxon>Zophobas</taxon>
    </lineage>
</organism>
<dbReference type="GO" id="GO:0006310">
    <property type="term" value="P:DNA recombination"/>
    <property type="evidence" value="ECO:0007669"/>
    <property type="project" value="InterPro"/>
</dbReference>
<proteinExistence type="predicted"/>
<dbReference type="InterPro" id="IPR053961">
    <property type="entry name" value="XRCC4_N"/>
</dbReference>
<dbReference type="PANTHER" id="PTHR28559">
    <property type="entry name" value="DNA REPAIR PROTEIN XRCC4"/>
    <property type="match status" value="1"/>
</dbReference>
<feature type="compositionally biased region" description="Polar residues" evidence="2">
    <location>
        <begin position="255"/>
        <end position="269"/>
    </location>
</feature>
<dbReference type="InterPro" id="IPR010585">
    <property type="entry name" value="DNA_repair_prot_XRCC4"/>
</dbReference>
<feature type="compositionally biased region" description="Acidic residues" evidence="2">
    <location>
        <begin position="227"/>
        <end position="238"/>
    </location>
</feature>
<dbReference type="GO" id="GO:0006303">
    <property type="term" value="P:double-strand break repair via nonhomologous end joining"/>
    <property type="evidence" value="ECO:0007669"/>
    <property type="project" value="TreeGrafter"/>
</dbReference>
<sequence length="331" mass="38179">MENCVLKQIYVEENTPLRVCITVEDNSVEILLFQEEKCWKSSVAKENLQHFANEHKLTIENYCQNLLEYIKTSSPDIKYVFNSEEFIINRLLKGALTVKYFICKVQKTRYVEHVEQIMDKFYFENLKLLENVNIFKKANEELTDCKNQCELKLKQLVAQKKSDESEQFGQFLLILNEKKRRIQHLTELLEVFKKGRPISNPEVKVGKQKSKKGAKNSATVQKKETISESESDDDDDESSLGHNTTDDESIEKSKSASPIENKPSTSTETFDFLEDDIAQSHMLPKRAKHSKPEENIVVVPKSPPKTEEVETQQQARSPGIDLSTQQLLDML</sequence>
<reference evidence="4" key="1">
    <citation type="journal article" date="2023" name="G3 (Bethesda)">
        <title>Whole genome assemblies of Zophobas morio and Tenebrio molitor.</title>
        <authorList>
            <person name="Kaur S."/>
            <person name="Stinson S.A."/>
            <person name="diCenzo G.C."/>
        </authorList>
    </citation>
    <scope>NUCLEOTIDE SEQUENCE</scope>
    <source>
        <strain evidence="4">QUZm001</strain>
    </source>
</reference>
<dbReference type="Proteomes" id="UP001168821">
    <property type="component" value="Unassembled WGS sequence"/>
</dbReference>
<dbReference type="Gene3D" id="1.20.5.370">
    <property type="match status" value="1"/>
</dbReference>
<dbReference type="GO" id="GO:0032807">
    <property type="term" value="C:DNA ligase IV complex"/>
    <property type="evidence" value="ECO:0007669"/>
    <property type="project" value="TreeGrafter"/>
</dbReference>
<evidence type="ECO:0000256" key="2">
    <source>
        <dbReference type="SAM" id="MobiDB-lite"/>
    </source>
</evidence>
<dbReference type="InterPro" id="IPR014751">
    <property type="entry name" value="XRCC4-like_C"/>
</dbReference>
<dbReference type="SUPFAM" id="SSF58022">
    <property type="entry name" value="XRCC4, C-terminal oligomerization domain"/>
    <property type="match status" value="1"/>
</dbReference>
<dbReference type="PANTHER" id="PTHR28559:SF1">
    <property type="entry name" value="DNA REPAIR PROTEIN XRCC4"/>
    <property type="match status" value="1"/>
</dbReference>
<dbReference type="Pfam" id="PF06632">
    <property type="entry name" value="XRCC4"/>
    <property type="match status" value="1"/>
</dbReference>
<evidence type="ECO:0000259" key="3">
    <source>
        <dbReference type="Pfam" id="PF06632"/>
    </source>
</evidence>
<dbReference type="GO" id="GO:0005958">
    <property type="term" value="C:DNA-dependent protein kinase-DNA ligase 4 complex"/>
    <property type="evidence" value="ECO:0007669"/>
    <property type="project" value="TreeGrafter"/>
</dbReference>
<feature type="compositionally biased region" description="Polar residues" evidence="2">
    <location>
        <begin position="311"/>
        <end position="331"/>
    </location>
</feature>
<evidence type="ECO:0000313" key="4">
    <source>
        <dbReference type="EMBL" id="KAJ3649051.1"/>
    </source>
</evidence>
<dbReference type="GO" id="GO:0003677">
    <property type="term" value="F:DNA binding"/>
    <property type="evidence" value="ECO:0007669"/>
    <property type="project" value="InterPro"/>
</dbReference>
<evidence type="ECO:0000313" key="5">
    <source>
        <dbReference type="Proteomes" id="UP001168821"/>
    </source>
</evidence>
<feature type="region of interest" description="Disordered" evidence="2">
    <location>
        <begin position="200"/>
        <end position="331"/>
    </location>
</feature>
<evidence type="ECO:0000256" key="1">
    <source>
        <dbReference type="SAM" id="Coils"/>
    </source>
</evidence>
<comment type="caution">
    <text evidence="4">The sequence shown here is derived from an EMBL/GenBank/DDBJ whole genome shotgun (WGS) entry which is preliminary data.</text>
</comment>
<dbReference type="EMBL" id="JALNTZ010000006">
    <property type="protein sequence ID" value="KAJ3649051.1"/>
    <property type="molecule type" value="Genomic_DNA"/>
</dbReference>
<feature type="domain" description="XRCC4 N-terminal" evidence="3">
    <location>
        <begin position="22"/>
        <end position="84"/>
    </location>
</feature>
<feature type="coiled-coil region" evidence="1">
    <location>
        <begin position="139"/>
        <end position="166"/>
    </location>
</feature>
<keyword evidence="5" id="KW-1185">Reference proteome</keyword>
<accession>A0AA38I4E6</accession>
<dbReference type="GO" id="GO:0010165">
    <property type="term" value="P:response to X-ray"/>
    <property type="evidence" value="ECO:0007669"/>
    <property type="project" value="TreeGrafter"/>
</dbReference>
<keyword evidence="1" id="KW-0175">Coiled coil</keyword>
<protein>
    <recommendedName>
        <fullName evidence="3">XRCC4 N-terminal domain-containing protein</fullName>
    </recommendedName>
</protein>
<gene>
    <name evidence="4" type="ORF">Zmor_020813</name>
</gene>
<dbReference type="AlphaFoldDB" id="A0AA38I4E6"/>